<dbReference type="Proteomes" id="UP000243528">
    <property type="component" value="Unassembled WGS sequence"/>
</dbReference>
<dbReference type="InterPro" id="IPR001375">
    <property type="entry name" value="Peptidase_S9_cat"/>
</dbReference>
<keyword evidence="3" id="KW-0645">Protease</keyword>
<accession>A0A2P8DVA0</accession>
<dbReference type="GO" id="GO:0008236">
    <property type="term" value="F:serine-type peptidase activity"/>
    <property type="evidence" value="ECO:0007669"/>
    <property type="project" value="InterPro"/>
</dbReference>
<keyword evidence="3" id="KW-0031">Aminopeptidase</keyword>
<evidence type="ECO:0000256" key="1">
    <source>
        <dbReference type="SAM" id="MobiDB-lite"/>
    </source>
</evidence>
<dbReference type="SUPFAM" id="SSF69322">
    <property type="entry name" value="Tricorn protease domain 2"/>
    <property type="match status" value="1"/>
</dbReference>
<evidence type="ECO:0000313" key="4">
    <source>
        <dbReference type="Proteomes" id="UP000243528"/>
    </source>
</evidence>
<feature type="region of interest" description="Disordered" evidence="1">
    <location>
        <begin position="411"/>
        <end position="434"/>
    </location>
</feature>
<evidence type="ECO:0000259" key="2">
    <source>
        <dbReference type="Pfam" id="PF00326"/>
    </source>
</evidence>
<dbReference type="PANTHER" id="PTHR43056:SF5">
    <property type="entry name" value="PEPTIDASE S9 PROLYL OLIGOPEPTIDASE CATALYTIC DOMAIN-CONTAINING PROTEIN"/>
    <property type="match status" value="1"/>
</dbReference>
<dbReference type="Pfam" id="PF00326">
    <property type="entry name" value="Peptidase_S9"/>
    <property type="match status" value="1"/>
</dbReference>
<gene>
    <name evidence="3" type="ORF">CLV30_11599</name>
</gene>
<sequence>MSRIAPYGSWPSPIGAELTAEHDGRPGWLTHAGGFLWWVRPMPAQGGRSALLRARRDEARAVGPAGWSEPEVVVPAPWNVRTRVHEYGGLAYLPVPASAGQDGHPGQDRHDVVFAEFSDQRLYRLDPDAAGEPWPLTPVPSRPSGWRYAEPVLAPDAHEVWCVREEHTGPEPTDVRRSVVAVPLDGSGADDASAIRELVVDRHFLACLRPSPDGRLLAWIGWEHPNMPWDGAELRVAVIDDDGTVGAPVTVAGGPDESIAQAEWIAADTLVLAGDASGWWNLRRLRVGADGRAEADELCPRAEEFAGPLWQLGMRWFEPLPDGRLAVIHGRATTSLGILDPATGKLEEPAAGDYTEWAPTLTTVDGVPVGVAGGPSTPFEIAVPGVGGAVDESVVVGGEDRGEIRAVLPASRPRTFTGPDGREVHAIVHPPQNPHVTAPDGEPAPYVVFAHGGPTGRVPLVHDLEVAFFTSRGIGVVEVNYGGSTGHGRAYRDRLRRNWGVVDVDDCVTAAIALVDEGAADPARLGIRGGSAGGWTSAAALVFSDVFACATIMYPVVDLTEFRTGGTHDFESQYLESLVGPWPQEAERYRERSPVTHPERVSAPFVLLQGLEDEICPPAQCERFVASIAGTAGTAGTAVPHAYLTFEGEQHGFRRKETIVATLHAELSLYAQVFGFTPADDLPELTLVR</sequence>
<protein>
    <submittedName>
        <fullName evidence="3">Dipeptidyl aminopeptidase/acylaminoacyl peptidase</fullName>
    </submittedName>
</protein>
<dbReference type="AlphaFoldDB" id="A0A2P8DVA0"/>
<comment type="caution">
    <text evidence="3">The sequence shown here is derived from an EMBL/GenBank/DDBJ whole genome shotgun (WGS) entry which is preliminary data.</text>
</comment>
<proteinExistence type="predicted"/>
<dbReference type="RefSeq" id="WP_106538731.1">
    <property type="nucleotide sequence ID" value="NZ_ML142900.1"/>
</dbReference>
<dbReference type="InterPro" id="IPR029058">
    <property type="entry name" value="AB_hydrolase_fold"/>
</dbReference>
<keyword evidence="4" id="KW-1185">Reference proteome</keyword>
<dbReference type="GO" id="GO:0004177">
    <property type="term" value="F:aminopeptidase activity"/>
    <property type="evidence" value="ECO:0007669"/>
    <property type="project" value="UniProtKB-KW"/>
</dbReference>
<dbReference type="InterPro" id="IPR050585">
    <property type="entry name" value="Xaa-Pro_dipeptidyl-ppase/CocE"/>
</dbReference>
<reference evidence="3 4" key="1">
    <citation type="submission" date="2018-03" db="EMBL/GenBank/DDBJ databases">
        <title>Genomic Encyclopedia of Archaeal and Bacterial Type Strains, Phase II (KMG-II): from individual species to whole genera.</title>
        <authorList>
            <person name="Goeker M."/>
        </authorList>
    </citation>
    <scope>NUCLEOTIDE SEQUENCE [LARGE SCALE GENOMIC DNA]</scope>
    <source>
        <strain evidence="3 4">DSM 45211</strain>
    </source>
</reference>
<dbReference type="SUPFAM" id="SSF53474">
    <property type="entry name" value="alpha/beta-Hydrolases"/>
    <property type="match status" value="1"/>
</dbReference>
<organism evidence="3 4">
    <name type="scientific">Haloactinopolyspora alba</name>
    <dbReference type="NCBI Taxonomy" id="648780"/>
    <lineage>
        <taxon>Bacteria</taxon>
        <taxon>Bacillati</taxon>
        <taxon>Actinomycetota</taxon>
        <taxon>Actinomycetes</taxon>
        <taxon>Jiangellales</taxon>
        <taxon>Jiangellaceae</taxon>
        <taxon>Haloactinopolyspora</taxon>
    </lineage>
</organism>
<evidence type="ECO:0000313" key="3">
    <source>
        <dbReference type="EMBL" id="PSL01163.1"/>
    </source>
</evidence>
<keyword evidence="3" id="KW-0378">Hydrolase</keyword>
<dbReference type="GO" id="GO:0006508">
    <property type="term" value="P:proteolysis"/>
    <property type="evidence" value="ECO:0007669"/>
    <property type="project" value="InterPro"/>
</dbReference>
<dbReference type="OrthoDB" id="128799at2"/>
<feature type="domain" description="Peptidase S9 prolyl oligopeptidase catalytic" evidence="2">
    <location>
        <begin position="464"/>
        <end position="675"/>
    </location>
</feature>
<dbReference type="Gene3D" id="3.40.50.1820">
    <property type="entry name" value="alpha/beta hydrolase"/>
    <property type="match status" value="1"/>
</dbReference>
<dbReference type="PANTHER" id="PTHR43056">
    <property type="entry name" value="PEPTIDASE S9 PROLYL OLIGOPEPTIDASE"/>
    <property type="match status" value="1"/>
</dbReference>
<dbReference type="EMBL" id="PYGE01000015">
    <property type="protein sequence ID" value="PSL01163.1"/>
    <property type="molecule type" value="Genomic_DNA"/>
</dbReference>
<name>A0A2P8DVA0_9ACTN</name>